<name>A0A238BNI2_9BILA</name>
<keyword evidence="5" id="KW-1185">Reference proteome</keyword>
<reference evidence="4 5" key="1">
    <citation type="submission" date="2015-12" db="EMBL/GenBank/DDBJ databases">
        <title>Draft genome of the nematode, Onchocerca flexuosa.</title>
        <authorList>
            <person name="Mitreva M."/>
        </authorList>
    </citation>
    <scope>NUCLEOTIDE SEQUENCE [LARGE SCALE GENOMIC DNA]</scope>
    <source>
        <strain evidence="4">Red Deer</strain>
    </source>
</reference>
<dbReference type="OrthoDB" id="2735536at2759"/>
<protein>
    <submittedName>
        <fullName evidence="4">NAD dependent epimerase/dehydratase family protein</fullName>
    </submittedName>
</protein>
<accession>A0A238BNI2</accession>
<dbReference type="AlphaFoldDB" id="A0A238BNI2"/>
<dbReference type="FunFam" id="3.40.50.720:FF:000336">
    <property type="entry name" value="Aldehyde reductase"/>
    <property type="match status" value="1"/>
</dbReference>
<dbReference type="CDD" id="cd05227">
    <property type="entry name" value="AR_SDR_e"/>
    <property type="match status" value="1"/>
</dbReference>
<dbReference type="Pfam" id="PF01370">
    <property type="entry name" value="Epimerase"/>
    <property type="match status" value="1"/>
</dbReference>
<feature type="domain" description="NAD-dependent epimerase/dehydratase" evidence="3">
    <location>
        <begin position="32"/>
        <end position="264"/>
    </location>
</feature>
<dbReference type="PANTHER" id="PTHR10366">
    <property type="entry name" value="NAD DEPENDENT EPIMERASE/DEHYDRATASE"/>
    <property type="match status" value="1"/>
</dbReference>
<dbReference type="PANTHER" id="PTHR10366:SF564">
    <property type="entry name" value="STEROL-4-ALPHA-CARBOXYLATE 3-DEHYDROGENASE, DECARBOXYLATING"/>
    <property type="match status" value="1"/>
</dbReference>
<gene>
    <name evidence="4" type="ORF">X798_06173</name>
</gene>
<proteinExistence type="inferred from homology"/>
<evidence type="ECO:0000313" key="4">
    <source>
        <dbReference type="EMBL" id="OZC06833.1"/>
    </source>
</evidence>
<keyword evidence="1" id="KW-0560">Oxidoreductase</keyword>
<dbReference type="Gene3D" id="3.40.50.720">
    <property type="entry name" value="NAD(P)-binding Rossmann-like Domain"/>
    <property type="match status" value="1"/>
</dbReference>
<dbReference type="InterPro" id="IPR001509">
    <property type="entry name" value="Epimerase_deHydtase"/>
</dbReference>
<dbReference type="EMBL" id="KZ270057">
    <property type="protein sequence ID" value="OZC06833.1"/>
    <property type="molecule type" value="Genomic_DNA"/>
</dbReference>
<dbReference type="InterPro" id="IPR050425">
    <property type="entry name" value="NAD(P)_dehydrat-like"/>
</dbReference>
<dbReference type="InterPro" id="IPR036291">
    <property type="entry name" value="NAD(P)-bd_dom_sf"/>
</dbReference>
<dbReference type="SUPFAM" id="SSF51735">
    <property type="entry name" value="NAD(P)-binding Rossmann-fold domains"/>
    <property type="match status" value="1"/>
</dbReference>
<organism evidence="4 5">
    <name type="scientific">Onchocerca flexuosa</name>
    <dbReference type="NCBI Taxonomy" id="387005"/>
    <lineage>
        <taxon>Eukaryota</taxon>
        <taxon>Metazoa</taxon>
        <taxon>Ecdysozoa</taxon>
        <taxon>Nematoda</taxon>
        <taxon>Chromadorea</taxon>
        <taxon>Rhabditida</taxon>
        <taxon>Spirurina</taxon>
        <taxon>Spiruromorpha</taxon>
        <taxon>Filarioidea</taxon>
        <taxon>Onchocercidae</taxon>
        <taxon>Onchocerca</taxon>
    </lineage>
</organism>
<evidence type="ECO:0000256" key="1">
    <source>
        <dbReference type="ARBA" id="ARBA00023002"/>
    </source>
</evidence>
<evidence type="ECO:0000256" key="2">
    <source>
        <dbReference type="ARBA" id="ARBA00023445"/>
    </source>
</evidence>
<evidence type="ECO:0000259" key="3">
    <source>
        <dbReference type="Pfam" id="PF01370"/>
    </source>
</evidence>
<evidence type="ECO:0000313" key="5">
    <source>
        <dbReference type="Proteomes" id="UP000242913"/>
    </source>
</evidence>
<dbReference type="Proteomes" id="UP000242913">
    <property type="component" value="Unassembled WGS sequence"/>
</dbReference>
<sequence length="407" mass="46319">MSVLFFQVARRHPSESMIKLLVVIAQNHSSRVLITGATGYLAMHCIQQLLQQGYKVRGTVRDFNCSEKIHPLRQLANNDQLELFCAALEDGADLWEKAAAGCTYVLHVASPCEMIADKAIVKTAVRGTLNVLRGASQQRCVRKVVLTSSLGHKKRAKPFTENDWTNLNWKHLHPYHRSKTLAERVAWSFMEKNPDVCFSLTVLNPTLIVGPLLQNTKGASVTIISRFLDGSMPAYPQMKFGLVDVRDVARAHILAMKETKSDGQRILINAETLSFRQIAKILREEFAKQGYSVPRFKIPYLVLWLCARVDNEALQALPFYGHEDNFDNSKANFLLFFLEKFCVYTSNTIVPVRLLISFCVNEFQGFQLLGMSYHDVRKSLIEMAYDMIERNILPKSKKYVEEKKTLI</sequence>
<dbReference type="GO" id="GO:0016616">
    <property type="term" value="F:oxidoreductase activity, acting on the CH-OH group of donors, NAD or NADP as acceptor"/>
    <property type="evidence" value="ECO:0007669"/>
    <property type="project" value="TreeGrafter"/>
</dbReference>
<comment type="similarity">
    <text evidence="2">Belongs to the NAD(P)-dependent epimerase/dehydratase family. Dihydroflavonol-4-reductase subfamily.</text>
</comment>